<protein>
    <recommendedName>
        <fullName evidence="7">ATP synthase subunit delta</fullName>
    </recommendedName>
    <alternativeName>
        <fullName evidence="7">ATP synthase F(1) sector subunit delta</fullName>
    </alternativeName>
    <alternativeName>
        <fullName evidence="7">F-type ATPase subunit delta</fullName>
        <shortName evidence="7">F-ATPase subunit delta</shortName>
    </alternativeName>
</protein>
<keyword evidence="7" id="KW-0139">CF(1)</keyword>
<reference evidence="8 9" key="1">
    <citation type="submission" date="2023-09" db="EMBL/GenBank/DDBJ databases">
        <authorList>
            <person name="Rey-Velasco X."/>
        </authorList>
    </citation>
    <scope>NUCLEOTIDE SEQUENCE [LARGE SCALE GENOMIC DNA]</scope>
    <source>
        <strain evidence="8 9">P050</strain>
    </source>
</reference>
<evidence type="ECO:0000256" key="2">
    <source>
        <dbReference type="ARBA" id="ARBA00022448"/>
    </source>
</evidence>
<keyword evidence="6 7" id="KW-0066">ATP synthesis</keyword>
<dbReference type="RefSeq" id="WP_311593735.1">
    <property type="nucleotide sequence ID" value="NZ_JAVRHV010000005.1"/>
</dbReference>
<keyword evidence="4 7" id="KW-0406">Ion transport</keyword>
<keyword evidence="5 7" id="KW-0472">Membrane</keyword>
<comment type="function">
    <text evidence="7">This protein is part of the stalk that links CF(0) to CF(1). It either transmits conformational changes from CF(0) to CF(1) or is implicated in proton conduction.</text>
</comment>
<organism evidence="8 9">
    <name type="scientific">Urechidicola vernalis</name>
    <dbReference type="NCBI Taxonomy" id="3075600"/>
    <lineage>
        <taxon>Bacteria</taxon>
        <taxon>Pseudomonadati</taxon>
        <taxon>Bacteroidota</taxon>
        <taxon>Flavobacteriia</taxon>
        <taxon>Flavobacteriales</taxon>
        <taxon>Flavobacteriaceae</taxon>
        <taxon>Urechidicola</taxon>
    </lineage>
</organism>
<keyword evidence="9" id="KW-1185">Reference proteome</keyword>
<evidence type="ECO:0000256" key="1">
    <source>
        <dbReference type="ARBA" id="ARBA00004370"/>
    </source>
</evidence>
<dbReference type="HAMAP" id="MF_01416">
    <property type="entry name" value="ATP_synth_delta_bact"/>
    <property type="match status" value="1"/>
</dbReference>
<comment type="similarity">
    <text evidence="7">Belongs to the ATPase delta chain family.</text>
</comment>
<gene>
    <name evidence="7 8" type="primary">atpH</name>
    <name evidence="8" type="ORF">RM519_10360</name>
</gene>
<evidence type="ECO:0000256" key="5">
    <source>
        <dbReference type="ARBA" id="ARBA00023136"/>
    </source>
</evidence>
<dbReference type="EMBL" id="JAVRHV010000005">
    <property type="protein sequence ID" value="MDT0553648.1"/>
    <property type="molecule type" value="Genomic_DNA"/>
</dbReference>
<dbReference type="PANTHER" id="PTHR11910">
    <property type="entry name" value="ATP SYNTHASE DELTA CHAIN"/>
    <property type="match status" value="1"/>
</dbReference>
<proteinExistence type="inferred from homology"/>
<dbReference type="Gene3D" id="1.10.520.20">
    <property type="entry name" value="N-terminal domain of the delta subunit of the F1F0-ATP synthase"/>
    <property type="match status" value="1"/>
</dbReference>
<evidence type="ECO:0000256" key="6">
    <source>
        <dbReference type="ARBA" id="ARBA00023310"/>
    </source>
</evidence>
<evidence type="ECO:0000256" key="3">
    <source>
        <dbReference type="ARBA" id="ARBA00022781"/>
    </source>
</evidence>
<dbReference type="PRINTS" id="PR00125">
    <property type="entry name" value="ATPASEDELTA"/>
</dbReference>
<evidence type="ECO:0000313" key="8">
    <source>
        <dbReference type="EMBL" id="MDT0553648.1"/>
    </source>
</evidence>
<dbReference type="Pfam" id="PF00213">
    <property type="entry name" value="OSCP"/>
    <property type="match status" value="1"/>
</dbReference>
<comment type="function">
    <text evidence="7">F(1)F(0) ATP synthase produces ATP from ADP in the presence of a proton or sodium gradient. F-type ATPases consist of two structural domains, F(1) containing the extramembraneous catalytic core and F(0) containing the membrane proton channel, linked together by a central stalk and a peripheral stalk. During catalysis, ATP synthesis in the catalytic domain of F(1) is coupled via a rotary mechanism of the central stalk subunits to proton translocation.</text>
</comment>
<name>A0ABU2Y9B0_9FLAO</name>
<keyword evidence="3 7" id="KW-0375">Hydrogen ion transport</keyword>
<keyword evidence="7" id="KW-1003">Cell membrane</keyword>
<comment type="caution">
    <text evidence="8">The sequence shown here is derived from an EMBL/GenBank/DDBJ whole genome shotgun (WGS) entry which is preliminary data.</text>
</comment>
<dbReference type="InterPro" id="IPR000711">
    <property type="entry name" value="ATPase_OSCP/dsu"/>
</dbReference>
<evidence type="ECO:0000256" key="4">
    <source>
        <dbReference type="ARBA" id="ARBA00023065"/>
    </source>
</evidence>
<evidence type="ECO:0000256" key="7">
    <source>
        <dbReference type="HAMAP-Rule" id="MF_01416"/>
    </source>
</evidence>
<comment type="subcellular location">
    <subcellularLocation>
        <location evidence="7">Cell membrane</location>
        <topology evidence="7">Peripheral membrane protein</topology>
    </subcellularLocation>
    <subcellularLocation>
        <location evidence="1">Membrane</location>
    </subcellularLocation>
</comment>
<evidence type="ECO:0000313" key="9">
    <source>
        <dbReference type="Proteomes" id="UP001252186"/>
    </source>
</evidence>
<dbReference type="Proteomes" id="UP001252186">
    <property type="component" value="Unassembled WGS sequence"/>
</dbReference>
<dbReference type="NCBIfam" id="TIGR01145">
    <property type="entry name" value="ATP_synt_delta"/>
    <property type="match status" value="1"/>
</dbReference>
<keyword evidence="2 7" id="KW-0813">Transport</keyword>
<accession>A0ABU2Y9B0</accession>
<sequence>MSNNRAALRYAKAVLSLSQEQNSAEETYSKMQLISSTIKGSEELQTVLSSSIIKSDVKKSALLAIFENQINDLSKNLIDLLITNKRLADFDTVAKQYIKLFDEVSGKQDAVVTTAVPLSDTLKKEVLAKVKELTGKEAILENKVDAAIIGGFILRVGDIQYDASISNKLNVLKREFNA</sequence>
<dbReference type="InterPro" id="IPR026015">
    <property type="entry name" value="ATP_synth_OSCP/delta_N_sf"/>
</dbReference>
<dbReference type="SUPFAM" id="SSF47928">
    <property type="entry name" value="N-terminal domain of the delta subunit of the F1F0-ATP synthase"/>
    <property type="match status" value="1"/>
</dbReference>